<feature type="region of interest" description="Disordered" evidence="5">
    <location>
        <begin position="675"/>
        <end position="719"/>
    </location>
</feature>
<dbReference type="GO" id="GO:0012505">
    <property type="term" value="C:endomembrane system"/>
    <property type="evidence" value="ECO:0007669"/>
    <property type="project" value="UniProtKB-SubCell"/>
</dbReference>
<evidence type="ECO:0000256" key="5">
    <source>
        <dbReference type="SAM" id="MobiDB-lite"/>
    </source>
</evidence>
<feature type="region of interest" description="Disordered" evidence="5">
    <location>
        <begin position="785"/>
        <end position="820"/>
    </location>
</feature>
<organism evidence="7 8">
    <name type="scientific">Scylla paramamosain</name>
    <name type="common">Mud crab</name>
    <dbReference type="NCBI Taxonomy" id="85552"/>
    <lineage>
        <taxon>Eukaryota</taxon>
        <taxon>Metazoa</taxon>
        <taxon>Ecdysozoa</taxon>
        <taxon>Arthropoda</taxon>
        <taxon>Crustacea</taxon>
        <taxon>Multicrustacea</taxon>
        <taxon>Malacostraca</taxon>
        <taxon>Eumalacostraca</taxon>
        <taxon>Eucarida</taxon>
        <taxon>Decapoda</taxon>
        <taxon>Pleocyemata</taxon>
        <taxon>Brachyura</taxon>
        <taxon>Eubrachyura</taxon>
        <taxon>Portunoidea</taxon>
        <taxon>Portunidae</taxon>
        <taxon>Portuninae</taxon>
        <taxon>Scylla</taxon>
    </lineage>
</organism>
<keyword evidence="4" id="KW-0472">Membrane</keyword>
<dbReference type="InterPro" id="IPR016024">
    <property type="entry name" value="ARM-type_fold"/>
</dbReference>
<evidence type="ECO:0000313" key="8">
    <source>
        <dbReference type="Proteomes" id="UP001487740"/>
    </source>
</evidence>
<evidence type="ECO:0000259" key="6">
    <source>
        <dbReference type="Pfam" id="PF01602"/>
    </source>
</evidence>
<dbReference type="GO" id="GO:0030117">
    <property type="term" value="C:membrane coat"/>
    <property type="evidence" value="ECO:0007669"/>
    <property type="project" value="InterPro"/>
</dbReference>
<comment type="caution">
    <text evidence="7">The sequence shown here is derived from an EMBL/GenBank/DDBJ whole genome shotgun (WGS) entry which is preliminary data.</text>
</comment>
<dbReference type="AlphaFoldDB" id="A0AAW0SPR7"/>
<protein>
    <recommendedName>
        <fullName evidence="6">Clathrin/coatomer adaptor adaptin-like N-terminal domain-containing protein</fullName>
    </recommendedName>
</protein>
<dbReference type="GO" id="GO:0016192">
    <property type="term" value="P:vesicle-mediated transport"/>
    <property type="evidence" value="ECO:0007669"/>
    <property type="project" value="InterPro"/>
</dbReference>
<keyword evidence="3" id="KW-0653">Protein transport</keyword>
<feature type="compositionally biased region" description="Low complexity" evidence="5">
    <location>
        <begin position="695"/>
        <end position="719"/>
    </location>
</feature>
<dbReference type="InterPro" id="IPR050840">
    <property type="entry name" value="Adaptor_Complx_Large_Subunit"/>
</dbReference>
<reference evidence="7 8" key="1">
    <citation type="submission" date="2023-03" db="EMBL/GenBank/DDBJ databases">
        <title>High-quality genome of Scylla paramamosain provides insights in environmental adaptation.</title>
        <authorList>
            <person name="Zhang L."/>
        </authorList>
    </citation>
    <scope>NUCLEOTIDE SEQUENCE [LARGE SCALE GENOMIC DNA]</scope>
    <source>
        <strain evidence="7">LZ_2023a</strain>
        <tissue evidence="7">Muscle</tissue>
    </source>
</reference>
<evidence type="ECO:0000313" key="7">
    <source>
        <dbReference type="EMBL" id="KAK8376806.1"/>
    </source>
</evidence>
<evidence type="ECO:0000256" key="2">
    <source>
        <dbReference type="ARBA" id="ARBA00022448"/>
    </source>
</evidence>
<feature type="compositionally biased region" description="Acidic residues" evidence="5">
    <location>
        <begin position="786"/>
        <end position="811"/>
    </location>
</feature>
<dbReference type="Pfam" id="PF01602">
    <property type="entry name" value="Adaptin_N"/>
    <property type="match status" value="1"/>
</dbReference>
<evidence type="ECO:0000256" key="3">
    <source>
        <dbReference type="ARBA" id="ARBA00022927"/>
    </source>
</evidence>
<dbReference type="GO" id="GO:0006886">
    <property type="term" value="P:intracellular protein transport"/>
    <property type="evidence" value="ECO:0007669"/>
    <property type="project" value="InterPro"/>
</dbReference>
<keyword evidence="2" id="KW-0813">Transport</keyword>
<dbReference type="SUPFAM" id="SSF48371">
    <property type="entry name" value="ARM repeat"/>
    <property type="match status" value="1"/>
</dbReference>
<sequence>MSGVLEKTLSGLVHSVFGASSSGSGGVARQGAAALPGLKNVSLGLIHFVEKLQAAQRISKQEEEHCVERESREWVKLLSSPGVSGAVVADVLCRALVVAARGYSLPSLHIHAIKLTQSTNIHQKKDSTASLTLVFAWYHVGYLFVSQSLGPGSELTLLLVNTIQRDLAAPNALHVAASLASLPTVLTPDLTPSVILALTHCLAHQQVYIRRRAAAMVGVAAVRCGQELQELAGDQVPHLLHLLTDQDPAVALAAVSSLAKVFKMCSQKAALQDQLGRSASHLLVQSLNGALPKDYQVNALPAPFVQIQMLRVLQQLSSKEWQVPGRGAEAVQQVLGQPWGGKEMALYAVLLECVFTVTALPHHDELTLNVLRVVLGFLKSSNVDLKYVGLKALANVFSVLEEALTPGHLEAVLDCLYHSDQNLQAKTLKLLCSMANVYNYQAVCTTLLEFSGRIKDEVTQKVIIGELATIIGQQCQDAAWCVGIVSPVVLAKPDPDRRLVDALIQVMERGFQNDQSSQECMEGSQELLLKVFSYDSLPEAFVILVASVLNLHYGKDPRQVSKYFTDTFLERLKDTSLRESDMAVFQCLKNIGLNDESVCPEILSYLGPYAASGSCDVALQQKASEICRWLTNPRLSLQIIQRQEDILNQRMPLDLTLSFLDSYVVESLENGAAPYKPFTDAPSHTTQDGPDAQWGSGTTAATTSTGSEDAHSSSSISLTFTSHGSNLLPNRGSIMSSSSLVVPSRRVWSTTGRIRQASEGEDLNRSRCDPTAPQEGLVTTLLRAGEEEDEDEVTEGSVELADEAQEDQGEAEQDKIPDSRSQLTQALLAGLGMARIK</sequence>
<keyword evidence="8" id="KW-1185">Reference proteome</keyword>
<dbReference type="Gene3D" id="1.25.10.10">
    <property type="entry name" value="Leucine-rich Repeat Variant"/>
    <property type="match status" value="1"/>
</dbReference>
<dbReference type="PANTHER" id="PTHR22780">
    <property type="entry name" value="ADAPTIN, ALPHA/GAMMA/EPSILON"/>
    <property type="match status" value="1"/>
</dbReference>
<dbReference type="InterPro" id="IPR002553">
    <property type="entry name" value="Clathrin/coatomer_adapt-like_N"/>
</dbReference>
<dbReference type="InterPro" id="IPR011989">
    <property type="entry name" value="ARM-like"/>
</dbReference>
<feature type="domain" description="Clathrin/coatomer adaptor adaptin-like N-terminal" evidence="6">
    <location>
        <begin position="75"/>
        <end position="631"/>
    </location>
</feature>
<gene>
    <name evidence="7" type="ORF">O3P69_010019</name>
</gene>
<comment type="subcellular location">
    <subcellularLocation>
        <location evidence="1">Endomembrane system</location>
    </subcellularLocation>
</comment>
<name>A0AAW0SPR7_SCYPA</name>
<dbReference type="EMBL" id="JARAKH010000048">
    <property type="protein sequence ID" value="KAK8376806.1"/>
    <property type="molecule type" value="Genomic_DNA"/>
</dbReference>
<proteinExistence type="predicted"/>
<dbReference type="Proteomes" id="UP001487740">
    <property type="component" value="Unassembled WGS sequence"/>
</dbReference>
<evidence type="ECO:0000256" key="4">
    <source>
        <dbReference type="ARBA" id="ARBA00023136"/>
    </source>
</evidence>
<accession>A0AAW0SPR7</accession>
<evidence type="ECO:0000256" key="1">
    <source>
        <dbReference type="ARBA" id="ARBA00004308"/>
    </source>
</evidence>